<sequence length="109" mass="11842">MAQRLWDSRLAEVWAWPGRAGSGVAIGARGVLTAHHVVAQASREPRPGGVLVRLIRRGEPAPRWVNARVLAADSAWDLAILEVEPDADDAPGWAAPPSAEPGWWPWEAR</sequence>
<keyword evidence="3" id="KW-1185">Reference proteome</keyword>
<dbReference type="Pfam" id="PF13365">
    <property type="entry name" value="Trypsin_2"/>
    <property type="match status" value="1"/>
</dbReference>
<organism evidence="2 3">
    <name type="scientific">Phytohabitans rumicis</name>
    <dbReference type="NCBI Taxonomy" id="1076125"/>
    <lineage>
        <taxon>Bacteria</taxon>
        <taxon>Bacillati</taxon>
        <taxon>Actinomycetota</taxon>
        <taxon>Actinomycetes</taxon>
        <taxon>Micromonosporales</taxon>
        <taxon>Micromonosporaceae</taxon>
    </lineage>
</organism>
<protein>
    <recommendedName>
        <fullName evidence="4">Serine protease</fullName>
    </recommendedName>
</protein>
<dbReference type="Gene3D" id="2.40.10.10">
    <property type="entry name" value="Trypsin-like serine proteases"/>
    <property type="match status" value="1"/>
</dbReference>
<dbReference type="InterPro" id="IPR009003">
    <property type="entry name" value="Peptidase_S1_PA"/>
</dbReference>
<reference evidence="2 3" key="2">
    <citation type="submission" date="2020-03" db="EMBL/GenBank/DDBJ databases">
        <authorList>
            <person name="Ichikawa N."/>
            <person name="Kimura A."/>
            <person name="Kitahashi Y."/>
            <person name="Uohara A."/>
        </authorList>
    </citation>
    <scope>NUCLEOTIDE SEQUENCE [LARGE SCALE GENOMIC DNA]</scope>
    <source>
        <strain evidence="2 3">NBRC 108638</strain>
    </source>
</reference>
<dbReference type="EMBL" id="BLPG01000001">
    <property type="protein sequence ID" value="GFJ95562.1"/>
    <property type="molecule type" value="Genomic_DNA"/>
</dbReference>
<dbReference type="InterPro" id="IPR043504">
    <property type="entry name" value="Peptidase_S1_PA_chymotrypsin"/>
</dbReference>
<evidence type="ECO:0000313" key="3">
    <source>
        <dbReference type="Proteomes" id="UP000482960"/>
    </source>
</evidence>
<gene>
    <name evidence="2" type="ORF">Prum_092040</name>
</gene>
<evidence type="ECO:0008006" key="4">
    <source>
        <dbReference type="Google" id="ProtNLM"/>
    </source>
</evidence>
<feature type="region of interest" description="Disordered" evidence="1">
    <location>
        <begin position="87"/>
        <end position="109"/>
    </location>
</feature>
<proteinExistence type="predicted"/>
<reference evidence="2 3" key="1">
    <citation type="submission" date="2020-03" db="EMBL/GenBank/DDBJ databases">
        <title>Whole genome shotgun sequence of Phytohabitans rumicis NBRC 108638.</title>
        <authorList>
            <person name="Komaki H."/>
            <person name="Tamura T."/>
        </authorList>
    </citation>
    <scope>NUCLEOTIDE SEQUENCE [LARGE SCALE GENOMIC DNA]</scope>
    <source>
        <strain evidence="2 3">NBRC 108638</strain>
    </source>
</reference>
<name>A0A6V8LE93_9ACTN</name>
<evidence type="ECO:0000256" key="1">
    <source>
        <dbReference type="SAM" id="MobiDB-lite"/>
    </source>
</evidence>
<dbReference type="Proteomes" id="UP000482960">
    <property type="component" value="Unassembled WGS sequence"/>
</dbReference>
<dbReference type="RefSeq" id="WP_173083188.1">
    <property type="nucleotide sequence ID" value="NZ_BLPG01000001.1"/>
</dbReference>
<accession>A0A6V8LE93</accession>
<dbReference type="AlphaFoldDB" id="A0A6V8LE93"/>
<comment type="caution">
    <text evidence="2">The sequence shown here is derived from an EMBL/GenBank/DDBJ whole genome shotgun (WGS) entry which is preliminary data.</text>
</comment>
<evidence type="ECO:0000313" key="2">
    <source>
        <dbReference type="EMBL" id="GFJ95562.1"/>
    </source>
</evidence>
<dbReference type="SUPFAM" id="SSF50494">
    <property type="entry name" value="Trypsin-like serine proteases"/>
    <property type="match status" value="1"/>
</dbReference>